<dbReference type="GO" id="GO:0006144">
    <property type="term" value="P:purine nucleobase metabolic process"/>
    <property type="evidence" value="ECO:0007669"/>
    <property type="project" value="UniProtKB-KW"/>
</dbReference>
<comment type="pathway">
    <text evidence="2">Nitrogen metabolism; (S)-allantoin degradation; (S)-ureidoglycolate from allantoate (aminidohydrolase route): step 1/1.</text>
</comment>
<gene>
    <name evidence="2" type="primary">alc</name>
    <name evidence="4" type="ORF">DFJ67_4604</name>
</gene>
<dbReference type="Proteomes" id="UP000256913">
    <property type="component" value="Unassembled WGS sequence"/>
</dbReference>
<dbReference type="InterPro" id="IPR015908">
    <property type="entry name" value="Allantoicase_dom"/>
</dbReference>
<dbReference type="EC" id="3.5.3.4" evidence="2"/>
<dbReference type="GO" id="GO:0000256">
    <property type="term" value="P:allantoin catabolic process"/>
    <property type="evidence" value="ECO:0007669"/>
    <property type="project" value="UniProtKB-UniRule"/>
</dbReference>
<keyword evidence="2" id="KW-0378">Hydrolase</keyword>
<reference evidence="4 5" key="1">
    <citation type="submission" date="2018-08" db="EMBL/GenBank/DDBJ databases">
        <title>Sequencing the genomes of 1000 actinobacteria strains.</title>
        <authorList>
            <person name="Klenk H.-P."/>
        </authorList>
    </citation>
    <scope>NUCLEOTIDE SEQUENCE [LARGE SCALE GENOMIC DNA]</scope>
    <source>
        <strain evidence="4 5">DSM 44099</strain>
    </source>
</reference>
<dbReference type="PANTHER" id="PTHR12045:SF3">
    <property type="entry name" value="INACTIVE ALLANTOICASE-RELATED"/>
    <property type="match status" value="1"/>
</dbReference>
<dbReference type="PANTHER" id="PTHR12045">
    <property type="entry name" value="ALLANTOICASE"/>
    <property type="match status" value="1"/>
</dbReference>
<dbReference type="Pfam" id="PF03561">
    <property type="entry name" value="Allantoicase"/>
    <property type="match status" value="2"/>
</dbReference>
<evidence type="ECO:0000256" key="2">
    <source>
        <dbReference type="HAMAP-Rule" id="MF_00813"/>
    </source>
</evidence>
<dbReference type="EMBL" id="QUMQ01000001">
    <property type="protein sequence ID" value="REF98586.1"/>
    <property type="molecule type" value="Genomic_DNA"/>
</dbReference>
<comment type="catalytic activity">
    <reaction evidence="2">
        <text>allantoate + H2O = (S)-ureidoglycolate + urea</text>
        <dbReference type="Rhea" id="RHEA:11016"/>
        <dbReference type="ChEBI" id="CHEBI:15377"/>
        <dbReference type="ChEBI" id="CHEBI:16199"/>
        <dbReference type="ChEBI" id="CHEBI:17536"/>
        <dbReference type="ChEBI" id="CHEBI:57296"/>
        <dbReference type="EC" id="3.5.3.4"/>
    </reaction>
</comment>
<dbReference type="InterPro" id="IPR008979">
    <property type="entry name" value="Galactose-bd-like_sf"/>
</dbReference>
<feature type="domain" description="Allantoicase" evidence="3">
    <location>
        <begin position="15"/>
        <end position="164"/>
    </location>
</feature>
<dbReference type="PIRSF" id="PIRSF016516">
    <property type="entry name" value="Allantoicase"/>
    <property type="match status" value="1"/>
</dbReference>
<dbReference type="RefSeq" id="WP_116069852.1">
    <property type="nucleotide sequence ID" value="NZ_BONB01000124.1"/>
</dbReference>
<comment type="similarity">
    <text evidence="1 2">Belongs to the allantoicase family.</text>
</comment>
<keyword evidence="5" id="KW-1185">Reference proteome</keyword>
<evidence type="ECO:0000259" key="3">
    <source>
        <dbReference type="Pfam" id="PF03561"/>
    </source>
</evidence>
<name>A0A3D9ZMI9_9ACTN</name>
<dbReference type="OrthoDB" id="2078334at2"/>
<evidence type="ECO:0000313" key="5">
    <source>
        <dbReference type="Proteomes" id="UP000256913"/>
    </source>
</evidence>
<organism evidence="4 5">
    <name type="scientific">Asanoa ferruginea</name>
    <dbReference type="NCBI Taxonomy" id="53367"/>
    <lineage>
        <taxon>Bacteria</taxon>
        <taxon>Bacillati</taxon>
        <taxon>Actinomycetota</taxon>
        <taxon>Actinomycetes</taxon>
        <taxon>Micromonosporales</taxon>
        <taxon>Micromonosporaceae</taxon>
        <taxon>Asanoa</taxon>
    </lineage>
</organism>
<dbReference type="InterPro" id="IPR005164">
    <property type="entry name" value="Allantoicase"/>
</dbReference>
<dbReference type="SUPFAM" id="SSF49785">
    <property type="entry name" value="Galactose-binding domain-like"/>
    <property type="match status" value="2"/>
</dbReference>
<dbReference type="Gene3D" id="2.60.120.260">
    <property type="entry name" value="Galactose-binding domain-like"/>
    <property type="match status" value="2"/>
</dbReference>
<sequence length="341" mass="36704">MNWLGLTDLASRRLGGGVVGTNDELFAAADNLVTPEPPGFTPKTFGPKGQVYDGWETRRRRVPGEDWAIVRLGAAGIVRGVVVDTSFFTGNYPPEASVQGCRVDGHPSLDDLLAADWVPLVSRSPLQGDTANPFSVSRDALVTHVRLVIHPDGGVARLRVHGEVVPDPVRFPDGFLDLAAAENGGRVVGCSDLFYGAPGQLIEPGLARTMGEGWETRRRRDAGNDWVLVRLAAPGRISLASLDTTHFKGNAPGAAALTGVDDRKADPADPAAWFPLLPRVDLRPDTRHRFPLRTDPVTHVRLDIYPDGGMARLSLHGHLDDGVLDTLRTAWLPAPGGGRMR</sequence>
<keyword evidence="2" id="KW-0659">Purine metabolism</keyword>
<comment type="caution">
    <text evidence="4">The sequence shown here is derived from an EMBL/GenBank/DDBJ whole genome shotgun (WGS) entry which is preliminary data.</text>
</comment>
<proteinExistence type="inferred from homology"/>
<evidence type="ECO:0000256" key="1">
    <source>
        <dbReference type="ARBA" id="ARBA00009242"/>
    </source>
</evidence>
<dbReference type="AlphaFoldDB" id="A0A3D9ZMI9"/>
<protein>
    <recommendedName>
        <fullName evidence="2">Probable allantoicase</fullName>
        <ecNumber evidence="2">3.5.3.4</ecNumber>
    </recommendedName>
    <alternativeName>
        <fullName evidence="2">Allantoate amidinohydrolase</fullName>
    </alternativeName>
</protein>
<feature type="domain" description="Allantoicase" evidence="3">
    <location>
        <begin position="184"/>
        <end position="318"/>
    </location>
</feature>
<dbReference type="UniPathway" id="UPA00395">
    <property type="reaction ID" value="UER00654"/>
</dbReference>
<evidence type="ECO:0000313" key="4">
    <source>
        <dbReference type="EMBL" id="REF98586.1"/>
    </source>
</evidence>
<accession>A0A3D9ZMI9</accession>
<dbReference type="NCBIfam" id="TIGR02961">
    <property type="entry name" value="allantoicase"/>
    <property type="match status" value="1"/>
</dbReference>
<dbReference type="GO" id="GO:0004037">
    <property type="term" value="F:allantoicase activity"/>
    <property type="evidence" value="ECO:0007669"/>
    <property type="project" value="UniProtKB-UniRule"/>
</dbReference>
<dbReference type="HAMAP" id="MF_00813">
    <property type="entry name" value="Allantoicase"/>
    <property type="match status" value="1"/>
</dbReference>